<dbReference type="RefSeq" id="WP_030444757.1">
    <property type="nucleotide sequence ID" value="NZ_AP023354.1"/>
</dbReference>
<evidence type="ECO:0000259" key="4">
    <source>
        <dbReference type="Pfam" id="PF00725"/>
    </source>
</evidence>
<evidence type="ECO:0000259" key="5">
    <source>
        <dbReference type="Pfam" id="PF02737"/>
    </source>
</evidence>
<keyword evidence="7" id="KW-1185">Reference proteome</keyword>
<dbReference type="SUPFAM" id="SSF51735">
    <property type="entry name" value="NAD(P)-binding Rossmann-fold domains"/>
    <property type="match status" value="2"/>
</dbReference>
<dbReference type="GO" id="GO:0070403">
    <property type="term" value="F:NAD+ binding"/>
    <property type="evidence" value="ECO:0007669"/>
    <property type="project" value="InterPro"/>
</dbReference>
<dbReference type="Pfam" id="PF00725">
    <property type="entry name" value="3HCDH"/>
    <property type="match status" value="2"/>
</dbReference>
<dbReference type="InterPro" id="IPR006108">
    <property type="entry name" value="3HC_DH_C"/>
</dbReference>
<dbReference type="InterPro" id="IPR036291">
    <property type="entry name" value="NAD(P)-bd_dom_sf"/>
</dbReference>
<evidence type="ECO:0000313" key="6">
    <source>
        <dbReference type="EMBL" id="BCJ29840.1"/>
    </source>
</evidence>
<dbReference type="InterPro" id="IPR006176">
    <property type="entry name" value="3-OHacyl-CoA_DH_NAD-bd"/>
</dbReference>
<dbReference type="Proteomes" id="UP000680750">
    <property type="component" value="Chromosome"/>
</dbReference>
<dbReference type="FunFam" id="3.40.50.720:FF:000009">
    <property type="entry name" value="Fatty oxidation complex, alpha subunit"/>
    <property type="match status" value="1"/>
</dbReference>
<organism evidence="6 7">
    <name type="scientific">Actinocatenispora sera</name>
    <dbReference type="NCBI Taxonomy" id="390989"/>
    <lineage>
        <taxon>Bacteria</taxon>
        <taxon>Bacillati</taxon>
        <taxon>Actinomycetota</taxon>
        <taxon>Actinomycetes</taxon>
        <taxon>Micromonosporales</taxon>
        <taxon>Micromonosporaceae</taxon>
        <taxon>Actinocatenispora</taxon>
    </lineage>
</organism>
<evidence type="ECO:0000256" key="3">
    <source>
        <dbReference type="ARBA" id="ARBA00023002"/>
    </source>
</evidence>
<comment type="pathway">
    <text evidence="1">Lipid metabolism; butanoate metabolism.</text>
</comment>
<feature type="domain" description="3-hydroxyacyl-CoA dehydrogenase NAD binding" evidence="5">
    <location>
        <begin position="7"/>
        <end position="185"/>
    </location>
</feature>
<dbReference type="KEGG" id="aser:Asera_39480"/>
<dbReference type="GO" id="GO:0006635">
    <property type="term" value="P:fatty acid beta-oxidation"/>
    <property type="evidence" value="ECO:0007669"/>
    <property type="project" value="TreeGrafter"/>
</dbReference>
<dbReference type="GO" id="GO:0008691">
    <property type="term" value="F:3-hydroxybutyryl-CoA dehydrogenase activity"/>
    <property type="evidence" value="ECO:0007669"/>
    <property type="project" value="TreeGrafter"/>
</dbReference>
<dbReference type="Pfam" id="PF02737">
    <property type="entry name" value="3HCDH_N"/>
    <property type="match status" value="1"/>
</dbReference>
<dbReference type="InterPro" id="IPR013328">
    <property type="entry name" value="6PGD_dom2"/>
</dbReference>
<dbReference type="Gene3D" id="1.10.1040.10">
    <property type="entry name" value="N-(1-d-carboxylethyl)-l-norvaline Dehydrogenase, domain 2"/>
    <property type="match status" value="2"/>
</dbReference>
<keyword evidence="3" id="KW-0560">Oxidoreductase</keyword>
<protein>
    <recommendedName>
        <fullName evidence="8">3-hydroxybutyryl-CoA dehydrogenase</fullName>
    </recommendedName>
</protein>
<evidence type="ECO:0000256" key="1">
    <source>
        <dbReference type="ARBA" id="ARBA00005086"/>
    </source>
</evidence>
<name>A0A810L2S6_9ACTN</name>
<comment type="similarity">
    <text evidence="2">Belongs to the 3-hydroxyacyl-CoA dehydrogenase family.</text>
</comment>
<gene>
    <name evidence="6" type="ORF">Asera_39480</name>
</gene>
<dbReference type="OrthoDB" id="3216872at2"/>
<dbReference type="InterPro" id="IPR008927">
    <property type="entry name" value="6-PGluconate_DH-like_C_sf"/>
</dbReference>
<dbReference type="PANTHER" id="PTHR48075:SF5">
    <property type="entry name" value="3-HYDROXYBUTYRYL-COA DEHYDROGENASE"/>
    <property type="match status" value="1"/>
</dbReference>
<dbReference type="Gene3D" id="3.40.50.720">
    <property type="entry name" value="NAD(P)-binding Rossmann-like Domain"/>
    <property type="match status" value="2"/>
</dbReference>
<feature type="domain" description="3-hydroxyacyl-CoA dehydrogenase C-terminal" evidence="4">
    <location>
        <begin position="188"/>
        <end position="285"/>
    </location>
</feature>
<dbReference type="EMBL" id="AP023354">
    <property type="protein sequence ID" value="BCJ29840.1"/>
    <property type="molecule type" value="Genomic_DNA"/>
</dbReference>
<evidence type="ECO:0000256" key="2">
    <source>
        <dbReference type="ARBA" id="ARBA00009463"/>
    </source>
</evidence>
<dbReference type="PANTHER" id="PTHR48075">
    <property type="entry name" value="3-HYDROXYACYL-COA DEHYDROGENASE FAMILY PROTEIN"/>
    <property type="match status" value="1"/>
</dbReference>
<accession>A0A810L2S6</accession>
<sequence length="527" mass="53343">MADEIGTVGVVGLGTMGAGIVEVFARSGLPVTALEIDDAALARGRDTLRASTDRAVRKGKLTAEQAAGILDRITFTTDYAALSGADLVVEAAPERMAIKRAVFTELDRICPPHAILATNTSSLSVTEIAHHTTRPHRVVGMHFFNPAPVMKLVEVISTVVADQDAVDTVVALCQRLRKTPVAVGDRPGFVANYLLLGYLNQAAWMVSDGYVSAADLDTAMHDGAGLPMGPLTLMDLIGLDTIVEILDVIHAYGGASRRHACAPLLRQLVSAGRYGRKSGHGFYPYAKAGSGAVAATAAAGTRTDAPPVTVPATVAVLADPAAAAALAGAGVTVRELSDVDKTALAGVEVVVVGAGADAATYAALGAATDAVLAVDSATEALAAAGAASGRPGSVVGLHLVGELVEIARTVGTDDAAVSAARGLAEALGRRAIVVDERAGLVVEALLVPYLNDAIGMLASGYADADGIDHAMTLGCGYPEGPIAAIDRLGPAAVLAAARALYAESGEPSRAPSPLLAQLVAAGRGARG</sequence>
<evidence type="ECO:0000313" key="7">
    <source>
        <dbReference type="Proteomes" id="UP000680750"/>
    </source>
</evidence>
<dbReference type="SUPFAM" id="SSF48179">
    <property type="entry name" value="6-phosphogluconate dehydrogenase C-terminal domain-like"/>
    <property type="match status" value="2"/>
</dbReference>
<proteinExistence type="inferred from homology"/>
<reference evidence="6" key="1">
    <citation type="submission" date="2020-08" db="EMBL/GenBank/DDBJ databases">
        <title>Whole genome shotgun sequence of Actinocatenispora sera NBRC 101916.</title>
        <authorList>
            <person name="Komaki H."/>
            <person name="Tamura T."/>
        </authorList>
    </citation>
    <scope>NUCLEOTIDE SEQUENCE</scope>
    <source>
        <strain evidence="6">NBRC 101916</strain>
    </source>
</reference>
<evidence type="ECO:0008006" key="8">
    <source>
        <dbReference type="Google" id="ProtNLM"/>
    </source>
</evidence>
<dbReference type="AlphaFoldDB" id="A0A810L2S6"/>
<feature type="domain" description="3-hydroxyacyl-CoA dehydrogenase C-terminal" evidence="4">
    <location>
        <begin position="439"/>
        <end position="523"/>
    </location>
</feature>